<keyword evidence="3" id="KW-0804">Transcription</keyword>
<keyword evidence="6" id="KW-0540">Nuclease</keyword>
<dbReference type="InterPro" id="IPR016177">
    <property type="entry name" value="DNA-bd_dom_sf"/>
</dbReference>
<evidence type="ECO:0000256" key="4">
    <source>
        <dbReference type="SAM" id="MobiDB-lite"/>
    </source>
</evidence>
<dbReference type="SUPFAM" id="SSF54060">
    <property type="entry name" value="His-Me finger endonucleases"/>
    <property type="match status" value="1"/>
</dbReference>
<feature type="domain" description="AP2/ERF" evidence="5">
    <location>
        <begin position="109"/>
        <end position="165"/>
    </location>
</feature>
<dbReference type="SUPFAM" id="SSF54171">
    <property type="entry name" value="DNA-binding domain"/>
    <property type="match status" value="1"/>
</dbReference>
<dbReference type="EMBL" id="MT142711">
    <property type="protein sequence ID" value="QJA87504.1"/>
    <property type="molecule type" value="Genomic_DNA"/>
</dbReference>
<dbReference type="InterPro" id="IPR044925">
    <property type="entry name" value="His-Me_finger_sf"/>
</dbReference>
<protein>
    <submittedName>
        <fullName evidence="6">Putative HNH endonuclease</fullName>
    </submittedName>
</protein>
<evidence type="ECO:0000256" key="1">
    <source>
        <dbReference type="ARBA" id="ARBA00023015"/>
    </source>
</evidence>
<keyword evidence="1" id="KW-0805">Transcription regulation</keyword>
<name>A0A6M3KBR1_9ZZZZ</name>
<keyword evidence="6" id="KW-0255">Endonuclease</keyword>
<feature type="compositionally biased region" description="Polar residues" evidence="4">
    <location>
        <begin position="92"/>
        <end position="101"/>
    </location>
</feature>
<evidence type="ECO:0000313" key="6">
    <source>
        <dbReference type="EMBL" id="QJA79094.1"/>
    </source>
</evidence>
<dbReference type="SMART" id="SM00380">
    <property type="entry name" value="AP2"/>
    <property type="match status" value="1"/>
</dbReference>
<dbReference type="EMBL" id="MT142366">
    <property type="protein sequence ID" value="QJA79094.1"/>
    <property type="molecule type" value="Genomic_DNA"/>
</dbReference>
<dbReference type="PROSITE" id="PS51032">
    <property type="entry name" value="AP2_ERF"/>
    <property type="match status" value="1"/>
</dbReference>
<organism evidence="6">
    <name type="scientific">viral metagenome</name>
    <dbReference type="NCBI Taxonomy" id="1070528"/>
    <lineage>
        <taxon>unclassified sequences</taxon>
        <taxon>metagenomes</taxon>
        <taxon>organismal metagenomes</taxon>
    </lineage>
</organism>
<dbReference type="GO" id="GO:0003700">
    <property type="term" value="F:DNA-binding transcription factor activity"/>
    <property type="evidence" value="ECO:0007669"/>
    <property type="project" value="InterPro"/>
</dbReference>
<dbReference type="InterPro" id="IPR001471">
    <property type="entry name" value="AP2/ERF_dom"/>
</dbReference>
<sequence length="165" mass="19172">MNKTRKVCKIPVLDVEKLVVVSALVDEDDYNRVSKYDWNLYRFSEHKKYVQATVSGRSVYLHRFVLPHTLPRTDHINQNTLDNRKSNLRPATYSQNGANRKLNKNNASGFRGVHFEKFTQRWRAQIQVEGVHIKLGRFSTPELAAREYNSAATEFFGEFAVLNKI</sequence>
<gene>
    <name evidence="6" type="ORF">MM415A00945_0019</name>
    <name evidence="7" type="ORF">MM415B02980_0005</name>
</gene>
<evidence type="ECO:0000256" key="3">
    <source>
        <dbReference type="ARBA" id="ARBA00023163"/>
    </source>
</evidence>
<dbReference type="GO" id="GO:0003677">
    <property type="term" value="F:DNA binding"/>
    <property type="evidence" value="ECO:0007669"/>
    <property type="project" value="UniProtKB-KW"/>
</dbReference>
<feature type="region of interest" description="Disordered" evidence="4">
    <location>
        <begin position="81"/>
        <end position="101"/>
    </location>
</feature>
<reference evidence="6" key="1">
    <citation type="submission" date="2020-03" db="EMBL/GenBank/DDBJ databases">
        <title>The deep terrestrial virosphere.</title>
        <authorList>
            <person name="Holmfeldt K."/>
            <person name="Nilsson E."/>
            <person name="Simone D."/>
            <person name="Lopez-Fernandez M."/>
            <person name="Wu X."/>
            <person name="de Brujin I."/>
            <person name="Lundin D."/>
            <person name="Andersson A."/>
            <person name="Bertilsson S."/>
            <person name="Dopson M."/>
        </authorList>
    </citation>
    <scope>NUCLEOTIDE SEQUENCE</scope>
    <source>
        <strain evidence="6">MM415A00945</strain>
        <strain evidence="7">MM415B02980</strain>
    </source>
</reference>
<proteinExistence type="predicted"/>
<keyword evidence="2" id="KW-0238">DNA-binding</keyword>
<accession>A0A6M3KBR1</accession>
<dbReference type="Gene3D" id="3.90.75.20">
    <property type="match status" value="1"/>
</dbReference>
<evidence type="ECO:0000256" key="2">
    <source>
        <dbReference type="ARBA" id="ARBA00023125"/>
    </source>
</evidence>
<evidence type="ECO:0000259" key="5">
    <source>
        <dbReference type="PROSITE" id="PS51032"/>
    </source>
</evidence>
<dbReference type="Gene3D" id="3.30.730.10">
    <property type="entry name" value="AP2/ERF domain"/>
    <property type="match status" value="1"/>
</dbReference>
<dbReference type="InterPro" id="IPR036955">
    <property type="entry name" value="AP2/ERF_dom_sf"/>
</dbReference>
<evidence type="ECO:0000313" key="7">
    <source>
        <dbReference type="EMBL" id="QJA87504.1"/>
    </source>
</evidence>
<dbReference type="GO" id="GO:0004519">
    <property type="term" value="F:endonuclease activity"/>
    <property type="evidence" value="ECO:0007669"/>
    <property type="project" value="UniProtKB-KW"/>
</dbReference>
<keyword evidence="6" id="KW-0378">Hydrolase</keyword>
<dbReference type="AlphaFoldDB" id="A0A6M3KBR1"/>